<feature type="compositionally biased region" description="Basic and acidic residues" evidence="1">
    <location>
        <begin position="35"/>
        <end position="48"/>
    </location>
</feature>
<keyword evidence="3" id="KW-1185">Reference proteome</keyword>
<evidence type="ECO:0000313" key="2">
    <source>
        <dbReference type="EMBL" id="SFN29296.1"/>
    </source>
</evidence>
<dbReference type="OrthoDB" id="8564268at2"/>
<sequence length="101" mass="10164">MKLSLIAAALVALALTACDRPKQALPENSTSYGTRTEEGTTLAEERGSEAPAATAPDDKVSAAPGGDDDDEYSGQAVLPGHTLDGNGNPLPPGQSPIPAGH</sequence>
<dbReference type="AlphaFoldDB" id="A0A1I4XUG2"/>
<feature type="region of interest" description="Disordered" evidence="1">
    <location>
        <begin position="19"/>
        <end position="101"/>
    </location>
</feature>
<gene>
    <name evidence="2" type="ORF">SAMN05216386_0313</name>
</gene>
<dbReference type="RefSeq" id="WP_074795432.1">
    <property type="nucleotide sequence ID" value="NZ_FOVJ01000001.1"/>
</dbReference>
<accession>A0A1I4XUG2</accession>
<dbReference type="Proteomes" id="UP000183107">
    <property type="component" value="Unassembled WGS sequence"/>
</dbReference>
<evidence type="ECO:0000256" key="1">
    <source>
        <dbReference type="SAM" id="MobiDB-lite"/>
    </source>
</evidence>
<evidence type="ECO:0000313" key="3">
    <source>
        <dbReference type="Proteomes" id="UP000183107"/>
    </source>
</evidence>
<dbReference type="EMBL" id="FOVJ01000001">
    <property type="protein sequence ID" value="SFN29296.1"/>
    <property type="molecule type" value="Genomic_DNA"/>
</dbReference>
<name>A0A1I4XUG2_9PROT</name>
<dbReference type="PROSITE" id="PS51257">
    <property type="entry name" value="PROKAR_LIPOPROTEIN"/>
    <property type="match status" value="1"/>
</dbReference>
<reference evidence="3" key="1">
    <citation type="submission" date="2016-10" db="EMBL/GenBank/DDBJ databases">
        <authorList>
            <person name="Varghese N."/>
        </authorList>
    </citation>
    <scope>NUCLEOTIDE SEQUENCE [LARGE SCALE GENOMIC DNA]</scope>
    <source>
        <strain evidence="3">Nsp8</strain>
    </source>
</reference>
<protein>
    <submittedName>
        <fullName evidence="2">Uncharacterized protein</fullName>
    </submittedName>
</protein>
<organism evidence="2 3">
    <name type="scientific">Nitrosospira briensis</name>
    <dbReference type="NCBI Taxonomy" id="35799"/>
    <lineage>
        <taxon>Bacteria</taxon>
        <taxon>Pseudomonadati</taxon>
        <taxon>Pseudomonadota</taxon>
        <taxon>Betaproteobacteria</taxon>
        <taxon>Nitrosomonadales</taxon>
        <taxon>Nitrosomonadaceae</taxon>
        <taxon>Nitrosospira</taxon>
    </lineage>
</organism>
<proteinExistence type="predicted"/>